<organism evidence="6 7">
    <name type="scientific">Taylorella equigenitalis (strain MCE9)</name>
    <dbReference type="NCBI Taxonomy" id="937774"/>
    <lineage>
        <taxon>Bacteria</taxon>
        <taxon>Pseudomonadati</taxon>
        <taxon>Pseudomonadota</taxon>
        <taxon>Betaproteobacteria</taxon>
        <taxon>Burkholderiales</taxon>
        <taxon>Alcaligenaceae</taxon>
        <taxon>Taylorella</taxon>
    </lineage>
</organism>
<dbReference type="InterPro" id="IPR012318">
    <property type="entry name" value="HTH_CRP"/>
</dbReference>
<dbReference type="InterPro" id="IPR036390">
    <property type="entry name" value="WH_DNA-bd_sf"/>
</dbReference>
<feature type="domain" description="Cyclic nucleotide-binding" evidence="4">
    <location>
        <begin position="34"/>
        <end position="99"/>
    </location>
</feature>
<dbReference type="PROSITE" id="PS51063">
    <property type="entry name" value="HTH_CRP_2"/>
    <property type="match status" value="1"/>
</dbReference>
<evidence type="ECO:0000313" key="6">
    <source>
        <dbReference type="EMBL" id="ADU92100.1"/>
    </source>
</evidence>
<dbReference type="GO" id="GO:0003700">
    <property type="term" value="F:DNA-binding transcription factor activity"/>
    <property type="evidence" value="ECO:0007669"/>
    <property type="project" value="TreeGrafter"/>
</dbReference>
<dbReference type="CDD" id="cd00038">
    <property type="entry name" value="CAP_ED"/>
    <property type="match status" value="1"/>
</dbReference>
<keyword evidence="1" id="KW-0805">Transcription regulation</keyword>
<dbReference type="InterPro" id="IPR050397">
    <property type="entry name" value="Env_Response_Regulators"/>
</dbReference>
<dbReference type="InterPro" id="IPR000595">
    <property type="entry name" value="cNMP-bd_dom"/>
</dbReference>
<evidence type="ECO:0000259" key="5">
    <source>
        <dbReference type="PROSITE" id="PS51063"/>
    </source>
</evidence>
<dbReference type="Gene3D" id="1.10.10.10">
    <property type="entry name" value="Winged helix-like DNA-binding domain superfamily/Winged helix DNA-binding domain"/>
    <property type="match status" value="1"/>
</dbReference>
<dbReference type="AlphaFoldDB" id="A0A654KI78"/>
<dbReference type="KEGG" id="teq:TEQUI_1177"/>
<dbReference type="PANTHER" id="PTHR24567:SF75">
    <property type="entry name" value="FUMARATE AND NITRATE REDUCTION REGULATORY PROTEIN"/>
    <property type="match status" value="1"/>
</dbReference>
<accession>A0A654KI78</accession>
<dbReference type="EMBL" id="CP002456">
    <property type="protein sequence ID" value="ADU92100.1"/>
    <property type="molecule type" value="Genomic_DNA"/>
</dbReference>
<dbReference type="Pfam" id="PF00027">
    <property type="entry name" value="cNMP_binding"/>
    <property type="match status" value="1"/>
</dbReference>
<dbReference type="InterPro" id="IPR014710">
    <property type="entry name" value="RmlC-like_jellyroll"/>
</dbReference>
<reference evidence="6 7" key="1">
    <citation type="journal article" date="2011" name="J. Bacteriol.">
        <title>Genome sequence of Taylorella equigenitalis MCE9, the causative agent of contagious equine metritis.</title>
        <authorList>
            <person name="Hebert L."/>
            <person name="Moumen B."/>
            <person name="Duquesne F."/>
            <person name="Breuil M.F."/>
            <person name="Laugier C."/>
            <person name="Batto J.M."/>
            <person name="Renault P."/>
            <person name="Petry S."/>
        </authorList>
    </citation>
    <scope>NUCLEOTIDE SEQUENCE [LARGE SCALE GENOMIC DNA]</scope>
    <source>
        <strain evidence="6 7">MCE9</strain>
    </source>
</reference>
<dbReference type="PANTHER" id="PTHR24567">
    <property type="entry name" value="CRP FAMILY TRANSCRIPTIONAL REGULATORY PROTEIN"/>
    <property type="match status" value="1"/>
</dbReference>
<evidence type="ECO:0000256" key="1">
    <source>
        <dbReference type="ARBA" id="ARBA00023015"/>
    </source>
</evidence>
<dbReference type="SUPFAM" id="SSF51206">
    <property type="entry name" value="cAMP-binding domain-like"/>
    <property type="match status" value="1"/>
</dbReference>
<dbReference type="SMART" id="SM00100">
    <property type="entry name" value="cNMP"/>
    <property type="match status" value="1"/>
</dbReference>
<gene>
    <name evidence="6" type="ordered locus">TEQUI_1177</name>
</gene>
<proteinExistence type="predicted"/>
<dbReference type="SUPFAM" id="SSF46785">
    <property type="entry name" value="Winged helix' DNA-binding domain"/>
    <property type="match status" value="1"/>
</dbReference>
<keyword evidence="3" id="KW-0804">Transcription</keyword>
<dbReference type="GO" id="GO:0005829">
    <property type="term" value="C:cytosol"/>
    <property type="evidence" value="ECO:0007669"/>
    <property type="project" value="TreeGrafter"/>
</dbReference>
<dbReference type="CDD" id="cd00092">
    <property type="entry name" value="HTH_CRP"/>
    <property type="match status" value="1"/>
</dbReference>
<dbReference type="Pfam" id="PF13545">
    <property type="entry name" value="HTH_Crp_2"/>
    <property type="match status" value="1"/>
</dbReference>
<evidence type="ECO:0000256" key="3">
    <source>
        <dbReference type="ARBA" id="ARBA00023163"/>
    </source>
</evidence>
<evidence type="ECO:0000313" key="7">
    <source>
        <dbReference type="Proteomes" id="UP000007472"/>
    </source>
</evidence>
<dbReference type="PRINTS" id="PR00034">
    <property type="entry name" value="HTHCRP"/>
</dbReference>
<dbReference type="GO" id="GO:0003677">
    <property type="term" value="F:DNA binding"/>
    <property type="evidence" value="ECO:0007669"/>
    <property type="project" value="UniProtKB-KW"/>
</dbReference>
<sequence>MLKHLVAKELSPNCVSCKVGRFCLPNGKLPNSLKITDDIIVKERIRVPKKEALFKTGDAFTSLYAIRSGSFKTLIEYSNGHSQITGFFYRDEVLGLDALSHKVHASYAVAMEDSEVCLLAVKDVEHMIDEYTEVRDVMVDIVGSEISRSHNMILTLGSLNAEQKLAMFLQDTAQKQETMGYSPKNFVLRMRREDIGNYLGLTLETVSRLFSKFSKEGIIRIQNKNVQILEPEKLTAIQKSEPIQF</sequence>
<dbReference type="Gene3D" id="2.60.120.10">
    <property type="entry name" value="Jelly Rolls"/>
    <property type="match status" value="1"/>
</dbReference>
<name>A0A654KI78_TAYEM</name>
<dbReference type="PROSITE" id="PS50042">
    <property type="entry name" value="CNMP_BINDING_3"/>
    <property type="match status" value="1"/>
</dbReference>
<dbReference type="SMART" id="SM00419">
    <property type="entry name" value="HTH_CRP"/>
    <property type="match status" value="1"/>
</dbReference>
<dbReference type="InterPro" id="IPR036388">
    <property type="entry name" value="WH-like_DNA-bd_sf"/>
</dbReference>
<keyword evidence="2" id="KW-0238">DNA-binding</keyword>
<evidence type="ECO:0000259" key="4">
    <source>
        <dbReference type="PROSITE" id="PS50042"/>
    </source>
</evidence>
<dbReference type="FunFam" id="1.10.10.10:FF:000028">
    <property type="entry name" value="Fumarate/nitrate reduction transcriptional regulator Fnr"/>
    <property type="match status" value="1"/>
</dbReference>
<feature type="domain" description="HTH crp-type" evidence="5">
    <location>
        <begin position="159"/>
        <end position="232"/>
    </location>
</feature>
<protein>
    <submittedName>
        <fullName evidence="6">Transcriptional regulator, Crp/Fnr family</fullName>
    </submittedName>
</protein>
<dbReference type="InterPro" id="IPR018490">
    <property type="entry name" value="cNMP-bd_dom_sf"/>
</dbReference>
<dbReference type="Proteomes" id="UP000007472">
    <property type="component" value="Chromosome"/>
</dbReference>
<evidence type="ECO:0000256" key="2">
    <source>
        <dbReference type="ARBA" id="ARBA00023125"/>
    </source>
</evidence>